<gene>
    <name evidence="2" type="ORF">EYF80_013609</name>
</gene>
<protein>
    <submittedName>
        <fullName evidence="2">Uncharacterized protein</fullName>
    </submittedName>
</protein>
<dbReference type="EMBL" id="SRLO01000096">
    <property type="protein sequence ID" value="TNN76078.1"/>
    <property type="molecule type" value="Genomic_DNA"/>
</dbReference>
<sequence>MLHTSFLALLQSAGFWEEDRKELGPNSVPHAVLSTGRRAVCDSLGSRSERLGNAGANRLPKQQLPADGSVFLIRLLQLWMVHSNQAARHPPANADYHTLAGEEEGAGSKEKG</sequence>
<evidence type="ECO:0000313" key="2">
    <source>
        <dbReference type="EMBL" id="TNN76078.1"/>
    </source>
</evidence>
<dbReference type="AlphaFoldDB" id="A0A4Z2IDK0"/>
<name>A0A4Z2IDK0_9TELE</name>
<keyword evidence="3" id="KW-1185">Reference proteome</keyword>
<dbReference type="Proteomes" id="UP000314294">
    <property type="component" value="Unassembled WGS sequence"/>
</dbReference>
<organism evidence="2 3">
    <name type="scientific">Liparis tanakae</name>
    <name type="common">Tanaka's snailfish</name>
    <dbReference type="NCBI Taxonomy" id="230148"/>
    <lineage>
        <taxon>Eukaryota</taxon>
        <taxon>Metazoa</taxon>
        <taxon>Chordata</taxon>
        <taxon>Craniata</taxon>
        <taxon>Vertebrata</taxon>
        <taxon>Euteleostomi</taxon>
        <taxon>Actinopterygii</taxon>
        <taxon>Neopterygii</taxon>
        <taxon>Teleostei</taxon>
        <taxon>Neoteleostei</taxon>
        <taxon>Acanthomorphata</taxon>
        <taxon>Eupercaria</taxon>
        <taxon>Perciformes</taxon>
        <taxon>Cottioidei</taxon>
        <taxon>Cottales</taxon>
        <taxon>Liparidae</taxon>
        <taxon>Liparis</taxon>
    </lineage>
</organism>
<feature type="region of interest" description="Disordered" evidence="1">
    <location>
        <begin position="87"/>
        <end position="112"/>
    </location>
</feature>
<evidence type="ECO:0000313" key="3">
    <source>
        <dbReference type="Proteomes" id="UP000314294"/>
    </source>
</evidence>
<evidence type="ECO:0000256" key="1">
    <source>
        <dbReference type="SAM" id="MobiDB-lite"/>
    </source>
</evidence>
<proteinExistence type="predicted"/>
<reference evidence="2 3" key="1">
    <citation type="submission" date="2019-03" db="EMBL/GenBank/DDBJ databases">
        <title>First draft genome of Liparis tanakae, snailfish: a comprehensive survey of snailfish specific genes.</title>
        <authorList>
            <person name="Kim W."/>
            <person name="Song I."/>
            <person name="Jeong J.-H."/>
            <person name="Kim D."/>
            <person name="Kim S."/>
            <person name="Ryu S."/>
            <person name="Song J.Y."/>
            <person name="Lee S.K."/>
        </authorList>
    </citation>
    <scope>NUCLEOTIDE SEQUENCE [LARGE SCALE GENOMIC DNA]</scope>
    <source>
        <tissue evidence="2">Muscle</tissue>
    </source>
</reference>
<accession>A0A4Z2IDK0</accession>
<comment type="caution">
    <text evidence="2">The sequence shown here is derived from an EMBL/GenBank/DDBJ whole genome shotgun (WGS) entry which is preliminary data.</text>
</comment>